<gene>
    <name evidence="3" type="ORF">GcM1_211001</name>
</gene>
<accession>A0A420IUY9</accession>
<sequence>MSPYVDSRIIGSCNNSGVRRYRCRSQGDQSQNSVPECQKLNPTDFEECLDGTAMIVKARDILSQTSTFNSASSPPAKNINTEKALLPASNIDRSTSSEISLAAPFIAVIIISIVVSLAFLFLIIRRGREVKHIGNSNANKKELAMNRSPSPESSLLNSYRVDSRDPNRCSSSSARMTSPMPQDDSPIPDLEKACIIEPPLESHPAYKYLHDQNPNPPSGKFDIPPSPLLSSMYNTSLSSRENLPAKAGKTKSETEALMKDKDSSDIHTSRLNETIVQEINNYDSRGGAISDLDCTISIPNPLNCLDKGNQLNGELTDESRIQTNPLKSRPKSEMTELLEINHYSDASIETLDQDISQYTKSSSRIENRQEAPCKFDSNSQTHVISDRWSGSTLHSEFPSVNMLSDWNIPGAWKSYTCLNEDDICASHSMTLAVDFDRKKNYDSEIESDSEDDEACSFEIDLNDH</sequence>
<evidence type="ECO:0000256" key="2">
    <source>
        <dbReference type="SAM" id="Phobius"/>
    </source>
</evidence>
<proteinExistence type="predicted"/>
<feature type="region of interest" description="Disordered" evidence="1">
    <location>
        <begin position="237"/>
        <end position="265"/>
    </location>
</feature>
<feature type="region of interest" description="Disordered" evidence="1">
    <location>
        <begin position="141"/>
        <end position="186"/>
    </location>
</feature>
<keyword evidence="2" id="KW-0812">Transmembrane</keyword>
<organism evidence="3 4">
    <name type="scientific">Golovinomyces cichoracearum</name>
    <dbReference type="NCBI Taxonomy" id="62708"/>
    <lineage>
        <taxon>Eukaryota</taxon>
        <taxon>Fungi</taxon>
        <taxon>Dikarya</taxon>
        <taxon>Ascomycota</taxon>
        <taxon>Pezizomycotina</taxon>
        <taxon>Leotiomycetes</taxon>
        <taxon>Erysiphales</taxon>
        <taxon>Erysiphaceae</taxon>
        <taxon>Golovinomyces</taxon>
    </lineage>
</organism>
<dbReference type="Proteomes" id="UP000285326">
    <property type="component" value="Unassembled WGS sequence"/>
</dbReference>
<comment type="caution">
    <text evidence="3">The sequence shown here is derived from an EMBL/GenBank/DDBJ whole genome shotgun (WGS) entry which is preliminary data.</text>
</comment>
<evidence type="ECO:0000313" key="4">
    <source>
        <dbReference type="Proteomes" id="UP000285326"/>
    </source>
</evidence>
<feature type="transmembrane region" description="Helical" evidence="2">
    <location>
        <begin position="101"/>
        <end position="124"/>
    </location>
</feature>
<evidence type="ECO:0000256" key="1">
    <source>
        <dbReference type="SAM" id="MobiDB-lite"/>
    </source>
</evidence>
<protein>
    <submittedName>
        <fullName evidence="3">Uncharacterized protein</fullName>
    </submittedName>
</protein>
<dbReference type="EMBL" id="MCBS01021198">
    <property type="protein sequence ID" value="RKF78379.1"/>
    <property type="molecule type" value="Genomic_DNA"/>
</dbReference>
<feature type="compositionally biased region" description="Basic and acidic residues" evidence="1">
    <location>
        <begin position="250"/>
        <end position="265"/>
    </location>
</feature>
<feature type="compositionally biased region" description="Polar residues" evidence="1">
    <location>
        <begin position="147"/>
        <end position="157"/>
    </location>
</feature>
<feature type="compositionally biased region" description="Polar residues" evidence="1">
    <location>
        <begin position="168"/>
        <end position="180"/>
    </location>
</feature>
<keyword evidence="2" id="KW-0472">Membrane</keyword>
<name>A0A420IUY9_9PEZI</name>
<keyword evidence="2" id="KW-1133">Transmembrane helix</keyword>
<evidence type="ECO:0000313" key="3">
    <source>
        <dbReference type="EMBL" id="RKF78379.1"/>
    </source>
</evidence>
<dbReference type="AlphaFoldDB" id="A0A420IUY9"/>
<reference evidence="3 4" key="1">
    <citation type="journal article" date="2018" name="BMC Genomics">
        <title>Comparative genome analyses reveal sequence features reflecting distinct modes of host-adaptation between dicot and monocot powdery mildew.</title>
        <authorList>
            <person name="Wu Y."/>
            <person name="Ma X."/>
            <person name="Pan Z."/>
            <person name="Kale S.D."/>
            <person name="Song Y."/>
            <person name="King H."/>
            <person name="Zhang Q."/>
            <person name="Presley C."/>
            <person name="Deng X."/>
            <person name="Wei C.I."/>
            <person name="Xiao S."/>
        </authorList>
    </citation>
    <scope>NUCLEOTIDE SEQUENCE [LARGE SCALE GENOMIC DNA]</scope>
    <source>
        <strain evidence="3">UMSG1</strain>
    </source>
</reference>